<dbReference type="EMBL" id="AANZ01000016">
    <property type="protein sequence ID" value="EAQ79084.1"/>
    <property type="molecule type" value="Genomic_DNA"/>
</dbReference>
<dbReference type="Pfam" id="PF07610">
    <property type="entry name" value="DUF1573"/>
    <property type="match status" value="1"/>
</dbReference>
<evidence type="ECO:0000313" key="2">
    <source>
        <dbReference type="Proteomes" id="UP000004358"/>
    </source>
</evidence>
<reference evidence="1 2" key="1">
    <citation type="submission" date="2006-02" db="EMBL/GenBank/DDBJ databases">
        <authorList>
            <person name="Amann R."/>
            <person name="Ferriera S."/>
            <person name="Johnson J."/>
            <person name="Kravitz S."/>
            <person name="Halpern A."/>
            <person name="Remington K."/>
            <person name="Beeson K."/>
            <person name="Tran B."/>
            <person name="Rogers Y.-H."/>
            <person name="Friedman R."/>
            <person name="Venter J.C."/>
        </authorList>
    </citation>
    <scope>NUCLEOTIDE SEQUENCE [LARGE SCALE GENOMIC DNA]</scope>
    <source>
        <strain evidence="1 2">DSM 3645</strain>
    </source>
</reference>
<organism evidence="1 2">
    <name type="scientific">Blastopirellula marina DSM 3645</name>
    <dbReference type="NCBI Taxonomy" id="314230"/>
    <lineage>
        <taxon>Bacteria</taxon>
        <taxon>Pseudomonadati</taxon>
        <taxon>Planctomycetota</taxon>
        <taxon>Planctomycetia</taxon>
        <taxon>Pirellulales</taxon>
        <taxon>Pirellulaceae</taxon>
        <taxon>Blastopirellula</taxon>
    </lineage>
</organism>
<dbReference type="HOGENOM" id="CLU_711100_0_0_0"/>
<dbReference type="InterPro" id="IPR013783">
    <property type="entry name" value="Ig-like_fold"/>
</dbReference>
<dbReference type="PANTHER" id="PTHR37833:SF1">
    <property type="entry name" value="SIGNAL PEPTIDE PROTEIN"/>
    <property type="match status" value="1"/>
</dbReference>
<sequence length="388" mass="42900">MFDKIPLVIAIAVLALLGAWWVMPSNPAPTASLAVATSNETTQPSNMANSRVVELPVESSEPQPQPQVEAERTEYNFGSMERFESSSHTFKIRNIGDAPLRLEVGDSSCSCTLAGLEESDVPPGEKTHIKLEWTLKFKEGPFRQSATILTNDPSRPEIQFAVEGIIEEAVKIVPRELVLSGISAGEPVSRMIEIIPAAFEIGDVIIEDESSIHPLTVRLLPRTDQNKNFRLAVNVPDTLPSGHFQKALNILISPADPEKKSIRRTLKIAGNLTGGYVVLSPNMRKDGIYEIPPINKKGSHEYHAIIRIRDSEKKLKIKSLKCRPEFVTAKLEPQPETSIKGLYKLTMTVSPDAPNGVYRGTGGGDVIIQLDHPRIERIRFYLECAINR</sequence>
<dbReference type="AlphaFoldDB" id="A3ZWW0"/>
<dbReference type="eggNOG" id="ENOG50330RB">
    <property type="taxonomic scope" value="Bacteria"/>
</dbReference>
<gene>
    <name evidence="1" type="ORF">DSM3645_14010</name>
</gene>
<dbReference type="InterPro" id="IPR011467">
    <property type="entry name" value="DUF1573"/>
</dbReference>
<accession>A3ZWW0</accession>
<name>A3ZWW0_9BACT</name>
<dbReference type="STRING" id="314230.DSM3645_14010"/>
<dbReference type="RefSeq" id="WP_002650700.1">
    <property type="nucleotide sequence ID" value="NZ_CH672376.1"/>
</dbReference>
<evidence type="ECO:0000313" key="1">
    <source>
        <dbReference type="EMBL" id="EAQ79084.1"/>
    </source>
</evidence>
<dbReference type="PANTHER" id="PTHR37833">
    <property type="entry name" value="LIPOPROTEIN-RELATED"/>
    <property type="match status" value="1"/>
</dbReference>
<proteinExistence type="predicted"/>
<evidence type="ECO:0008006" key="3">
    <source>
        <dbReference type="Google" id="ProtNLM"/>
    </source>
</evidence>
<dbReference type="Proteomes" id="UP000004358">
    <property type="component" value="Unassembled WGS sequence"/>
</dbReference>
<dbReference type="Gene3D" id="2.60.40.10">
    <property type="entry name" value="Immunoglobulins"/>
    <property type="match status" value="1"/>
</dbReference>
<protein>
    <recommendedName>
        <fullName evidence="3">DUF1573 domain-containing protein</fullName>
    </recommendedName>
</protein>
<dbReference type="OrthoDB" id="215317at2"/>
<comment type="caution">
    <text evidence="1">The sequence shown here is derived from an EMBL/GenBank/DDBJ whole genome shotgun (WGS) entry which is preliminary data.</text>
</comment>